<evidence type="ECO:0000256" key="2">
    <source>
        <dbReference type="ARBA" id="ARBA00022679"/>
    </source>
</evidence>
<evidence type="ECO:0000256" key="3">
    <source>
        <dbReference type="ARBA" id="ARBA00022691"/>
    </source>
</evidence>
<sequence>MRETISSYEDLLEMLDSLLREPNQFWDDFYSNREKGIPFFANKPDENLVKYFEGKLLNPGKVLELGCGPGRNAIYFAKKGCLVDAVDLSQESIQWATERAKEQNVNVNFIYDNIFDLQIEEGAYDIVYDSGCFHHIAPHRRMSYINLVKKALKPKGHFAITCFVQGGELGGADITDWEVYRLRSLKGGLGFTDEKLRTIFKDFSEIEIRKMKEIEQSNEVFGVPALWTALFMKESTKQ</sequence>
<dbReference type="CDD" id="cd02440">
    <property type="entry name" value="AdoMet_MTases"/>
    <property type="match status" value="1"/>
</dbReference>
<keyword evidence="6" id="KW-1185">Reference proteome</keyword>
<reference evidence="5 6" key="1">
    <citation type="journal article" date="2023" name="Proc. Natl. Acad. Sci. U.S.A.">
        <title>Bacterial tolerance to host-exuded specialized metabolites structures the maize root microbiome.</title>
        <authorList>
            <person name="Thoenen L."/>
            <person name="Giroud C."/>
            <person name="Kreuzer M."/>
            <person name="Waelchli J."/>
            <person name="Gfeller V."/>
            <person name="Deslandes-Herold G."/>
            <person name="Mateo P."/>
            <person name="Robert C.A.M."/>
            <person name="Ahrens C.H."/>
            <person name="Rubio-Somoza I."/>
            <person name="Bruggmann R."/>
            <person name="Erb M."/>
            <person name="Schlaeppi K."/>
        </authorList>
    </citation>
    <scope>NUCLEOTIDE SEQUENCE [LARGE SCALE GENOMIC DNA]</scope>
    <source>
        <strain evidence="5 6">LBA1-1-1.1</strain>
    </source>
</reference>
<accession>A0ABV3IBM4</accession>
<comment type="caution">
    <text evidence="5">The sequence shown here is derived from an EMBL/GenBank/DDBJ whole genome shotgun (WGS) entry which is preliminary data.</text>
</comment>
<dbReference type="InterPro" id="IPR041698">
    <property type="entry name" value="Methyltransf_25"/>
</dbReference>
<protein>
    <submittedName>
        <fullName evidence="5">Class I SAM-dependent methyltransferase</fullName>
    </submittedName>
</protein>
<dbReference type="GO" id="GO:0032259">
    <property type="term" value="P:methylation"/>
    <property type="evidence" value="ECO:0007669"/>
    <property type="project" value="UniProtKB-KW"/>
</dbReference>
<keyword evidence="2" id="KW-0808">Transferase</keyword>
<dbReference type="Proteomes" id="UP001552502">
    <property type="component" value="Unassembled WGS sequence"/>
</dbReference>
<dbReference type="GO" id="GO:0008168">
    <property type="term" value="F:methyltransferase activity"/>
    <property type="evidence" value="ECO:0007669"/>
    <property type="project" value="UniProtKB-KW"/>
</dbReference>
<dbReference type="PANTHER" id="PTHR43464:SF19">
    <property type="entry name" value="UBIQUINONE BIOSYNTHESIS O-METHYLTRANSFERASE, MITOCHONDRIAL"/>
    <property type="match status" value="1"/>
</dbReference>
<dbReference type="Pfam" id="PF13649">
    <property type="entry name" value="Methyltransf_25"/>
    <property type="match status" value="1"/>
</dbReference>
<dbReference type="EMBL" id="JBEGIE010000039">
    <property type="protein sequence ID" value="MEV4911616.1"/>
    <property type="molecule type" value="Genomic_DNA"/>
</dbReference>
<dbReference type="InterPro" id="IPR029063">
    <property type="entry name" value="SAM-dependent_MTases_sf"/>
</dbReference>
<dbReference type="PANTHER" id="PTHR43464">
    <property type="entry name" value="METHYLTRANSFERASE"/>
    <property type="match status" value="1"/>
</dbReference>
<feature type="domain" description="Methyltransferase" evidence="4">
    <location>
        <begin position="62"/>
        <end position="156"/>
    </location>
</feature>
<evidence type="ECO:0000313" key="6">
    <source>
        <dbReference type="Proteomes" id="UP001552502"/>
    </source>
</evidence>
<name>A0ABV3IBM4_9BACI</name>
<keyword evidence="3" id="KW-0949">S-adenosyl-L-methionine</keyword>
<evidence type="ECO:0000259" key="4">
    <source>
        <dbReference type="Pfam" id="PF13649"/>
    </source>
</evidence>
<proteinExistence type="predicted"/>
<evidence type="ECO:0000313" key="5">
    <source>
        <dbReference type="EMBL" id="MEV4911616.1"/>
    </source>
</evidence>
<evidence type="ECO:0000256" key="1">
    <source>
        <dbReference type="ARBA" id="ARBA00022603"/>
    </source>
</evidence>
<dbReference type="RefSeq" id="WP_199640506.1">
    <property type="nucleotide sequence ID" value="NZ_JBEGIE010000039.1"/>
</dbReference>
<gene>
    <name evidence="5" type="ORF">MRBLBA1_002370</name>
</gene>
<keyword evidence="1 5" id="KW-0489">Methyltransferase</keyword>
<dbReference type="SUPFAM" id="SSF53335">
    <property type="entry name" value="S-adenosyl-L-methionine-dependent methyltransferases"/>
    <property type="match status" value="1"/>
</dbReference>
<organism evidence="5 6">
    <name type="scientific">Bacillus proteolyticus</name>
    <dbReference type="NCBI Taxonomy" id="2026192"/>
    <lineage>
        <taxon>Bacteria</taxon>
        <taxon>Bacillati</taxon>
        <taxon>Bacillota</taxon>
        <taxon>Bacilli</taxon>
        <taxon>Bacillales</taxon>
        <taxon>Bacillaceae</taxon>
        <taxon>Bacillus</taxon>
        <taxon>Bacillus cereus group</taxon>
    </lineage>
</organism>
<dbReference type="Gene3D" id="3.40.50.150">
    <property type="entry name" value="Vaccinia Virus protein VP39"/>
    <property type="match status" value="1"/>
</dbReference>